<evidence type="ECO:0008006" key="7">
    <source>
        <dbReference type="Google" id="ProtNLM"/>
    </source>
</evidence>
<evidence type="ECO:0000313" key="5">
    <source>
        <dbReference type="EMBL" id="EGB10272.1"/>
    </source>
</evidence>
<dbReference type="EMBL" id="GL833124">
    <property type="protein sequence ID" value="EGB10272.1"/>
    <property type="molecule type" value="Genomic_DNA"/>
</dbReference>
<proteinExistence type="predicted"/>
<evidence type="ECO:0000313" key="6">
    <source>
        <dbReference type="Proteomes" id="UP000002729"/>
    </source>
</evidence>
<dbReference type="InParanoid" id="F0Y3C3"/>
<gene>
    <name evidence="5" type="ORF">AURANDRAFT_62862</name>
</gene>
<dbReference type="PROSITE" id="PS50297">
    <property type="entry name" value="ANK_REP_REGION"/>
    <property type="match status" value="2"/>
</dbReference>
<dbReference type="Proteomes" id="UP000002729">
    <property type="component" value="Unassembled WGS sequence"/>
</dbReference>
<dbReference type="InterPro" id="IPR036770">
    <property type="entry name" value="Ankyrin_rpt-contain_sf"/>
</dbReference>
<keyword evidence="2 3" id="KW-0040">ANK repeat</keyword>
<feature type="repeat" description="ANK" evidence="3">
    <location>
        <begin position="72"/>
        <end position="98"/>
    </location>
</feature>
<dbReference type="SMART" id="SM00248">
    <property type="entry name" value="ANK"/>
    <property type="match status" value="4"/>
</dbReference>
<organism evidence="6">
    <name type="scientific">Aureococcus anophagefferens</name>
    <name type="common">Harmful bloom alga</name>
    <dbReference type="NCBI Taxonomy" id="44056"/>
    <lineage>
        <taxon>Eukaryota</taxon>
        <taxon>Sar</taxon>
        <taxon>Stramenopiles</taxon>
        <taxon>Ochrophyta</taxon>
        <taxon>Pelagophyceae</taxon>
        <taxon>Pelagomonadales</taxon>
        <taxon>Pelagomonadaceae</taxon>
        <taxon>Aureococcus</taxon>
    </lineage>
</organism>
<dbReference type="PANTHER" id="PTHR24201">
    <property type="entry name" value="ANK_REP_REGION DOMAIN-CONTAINING PROTEIN"/>
    <property type="match status" value="1"/>
</dbReference>
<dbReference type="RefSeq" id="XP_009035084.1">
    <property type="nucleotide sequence ID" value="XM_009036836.1"/>
</dbReference>
<feature type="repeat" description="ANK" evidence="3">
    <location>
        <begin position="172"/>
        <end position="198"/>
    </location>
</feature>
<feature type="repeat" description="ANK" evidence="3">
    <location>
        <begin position="139"/>
        <end position="171"/>
    </location>
</feature>
<dbReference type="InterPro" id="IPR002110">
    <property type="entry name" value="Ankyrin_rpt"/>
</dbReference>
<dbReference type="AlphaFoldDB" id="F0Y3C3"/>
<dbReference type="Pfam" id="PF12796">
    <property type="entry name" value="Ank_2"/>
    <property type="match status" value="1"/>
</dbReference>
<dbReference type="eggNOG" id="KOG4177">
    <property type="taxonomic scope" value="Eukaryota"/>
</dbReference>
<keyword evidence="1" id="KW-0677">Repeat</keyword>
<reference evidence="5 6" key="1">
    <citation type="journal article" date="2011" name="Proc. Natl. Acad. Sci. U.S.A.">
        <title>Niche of harmful alga Aureococcus anophagefferens revealed through ecogenomics.</title>
        <authorList>
            <person name="Gobler C.J."/>
            <person name="Berry D.L."/>
            <person name="Dyhrman S.T."/>
            <person name="Wilhelm S.W."/>
            <person name="Salamov A."/>
            <person name="Lobanov A.V."/>
            <person name="Zhang Y."/>
            <person name="Collier J.L."/>
            <person name="Wurch L.L."/>
            <person name="Kustka A.B."/>
            <person name="Dill B.D."/>
            <person name="Shah M."/>
            <person name="VerBerkmoes N.C."/>
            <person name="Kuo A."/>
            <person name="Terry A."/>
            <person name="Pangilinan J."/>
            <person name="Lindquist E.A."/>
            <person name="Lucas S."/>
            <person name="Paulsen I.T."/>
            <person name="Hattenrath-Lehmann T.K."/>
            <person name="Talmage S.C."/>
            <person name="Walker E.A."/>
            <person name="Koch F."/>
            <person name="Burson A.M."/>
            <person name="Marcoval M.A."/>
            <person name="Tang Y.Z."/>
            <person name="Lecleir G.R."/>
            <person name="Coyne K.J."/>
            <person name="Berg G.M."/>
            <person name="Bertrand E.M."/>
            <person name="Saito M.A."/>
            <person name="Gladyshev V.N."/>
            <person name="Grigoriev I.V."/>
        </authorList>
    </citation>
    <scope>NUCLEOTIDE SEQUENCE [LARGE SCALE GENOMIC DNA]</scope>
    <source>
        <strain evidence="6">CCMP 1984</strain>
    </source>
</reference>
<evidence type="ECO:0000256" key="1">
    <source>
        <dbReference type="ARBA" id="ARBA00022737"/>
    </source>
</evidence>
<dbReference type="Pfam" id="PF00023">
    <property type="entry name" value="Ank"/>
    <property type="match status" value="1"/>
</dbReference>
<dbReference type="GeneID" id="20224076"/>
<dbReference type="SUPFAM" id="SSF48403">
    <property type="entry name" value="Ankyrin repeat"/>
    <property type="match status" value="1"/>
</dbReference>
<keyword evidence="6" id="KW-1185">Reference proteome</keyword>
<sequence>MATTAINLQQEGYIPVSIDAAEAAQRLLRECTSNRMVHVTRLLAVDGVDNGHGDALRALLVAGADPDRAAGDGCTPCLIAAQQGHAPLLEQLLKAGADGDRAYPANGAAPAFMAAHNGHARALRILALAKADLNRRNDRGATPAFAAAAYGHAAALGTLLAADADADAADDSGASPLHAAAAAGRATTVAILLRAGADPGRPWRGRPPAALAADNGHDGVAATLEAAAKDGTASPAHEVTPELENREVGVAARDDGAADRVPR</sequence>
<dbReference type="OrthoDB" id="539213at2759"/>
<feature type="region of interest" description="Disordered" evidence="4">
    <location>
        <begin position="197"/>
        <end position="263"/>
    </location>
</feature>
<protein>
    <recommendedName>
        <fullName evidence="7">Ankyrin repeat protein</fullName>
    </recommendedName>
</protein>
<dbReference type="KEGG" id="aaf:AURANDRAFT_62862"/>
<dbReference type="OMA" id="HNGHARA"/>
<feature type="repeat" description="ANK" evidence="3">
    <location>
        <begin position="106"/>
        <end position="138"/>
    </location>
</feature>
<evidence type="ECO:0000256" key="3">
    <source>
        <dbReference type="PROSITE-ProRule" id="PRU00023"/>
    </source>
</evidence>
<dbReference type="Gene3D" id="1.25.40.20">
    <property type="entry name" value="Ankyrin repeat-containing domain"/>
    <property type="match status" value="2"/>
</dbReference>
<accession>F0Y3C3</accession>
<feature type="compositionally biased region" description="Low complexity" evidence="4">
    <location>
        <begin position="197"/>
        <end position="213"/>
    </location>
</feature>
<feature type="compositionally biased region" description="Basic and acidic residues" evidence="4">
    <location>
        <begin position="239"/>
        <end position="263"/>
    </location>
</feature>
<evidence type="ECO:0000256" key="4">
    <source>
        <dbReference type="SAM" id="MobiDB-lite"/>
    </source>
</evidence>
<dbReference type="InterPro" id="IPR050776">
    <property type="entry name" value="Ank_Repeat/CDKN_Inhibitor"/>
</dbReference>
<name>F0Y3C3_AURAN</name>
<dbReference type="PROSITE" id="PS50088">
    <property type="entry name" value="ANK_REPEAT"/>
    <property type="match status" value="4"/>
</dbReference>
<evidence type="ECO:0000256" key="2">
    <source>
        <dbReference type="ARBA" id="ARBA00023043"/>
    </source>
</evidence>